<dbReference type="Gene3D" id="3.40.1410.10">
    <property type="entry name" value="Chorismate lyase-like"/>
    <property type="match status" value="1"/>
</dbReference>
<dbReference type="GO" id="GO:0003700">
    <property type="term" value="F:DNA-binding transcription factor activity"/>
    <property type="evidence" value="ECO:0007669"/>
    <property type="project" value="InterPro"/>
</dbReference>
<dbReference type="Proteomes" id="UP001217500">
    <property type="component" value="Chromosome"/>
</dbReference>
<dbReference type="InterPro" id="IPR000524">
    <property type="entry name" value="Tscrpt_reg_HTH_GntR"/>
</dbReference>
<feature type="domain" description="HTH gntR-type" evidence="4">
    <location>
        <begin position="16"/>
        <end position="84"/>
    </location>
</feature>
<keyword evidence="2" id="KW-0238">DNA-binding</keyword>
<dbReference type="SMART" id="SM00345">
    <property type="entry name" value="HTH_GNTR"/>
    <property type="match status" value="1"/>
</dbReference>
<dbReference type="FunFam" id="1.10.10.10:FF:000079">
    <property type="entry name" value="GntR family transcriptional regulator"/>
    <property type="match status" value="1"/>
</dbReference>
<evidence type="ECO:0000313" key="6">
    <source>
        <dbReference type="Proteomes" id="UP001217500"/>
    </source>
</evidence>
<evidence type="ECO:0000313" key="5">
    <source>
        <dbReference type="EMBL" id="WCL54073.1"/>
    </source>
</evidence>
<evidence type="ECO:0000256" key="1">
    <source>
        <dbReference type="ARBA" id="ARBA00023015"/>
    </source>
</evidence>
<dbReference type="InterPro" id="IPR036390">
    <property type="entry name" value="WH_DNA-bd_sf"/>
</dbReference>
<dbReference type="EMBL" id="CP116805">
    <property type="protein sequence ID" value="WCL54073.1"/>
    <property type="molecule type" value="Genomic_DNA"/>
</dbReference>
<dbReference type="PROSITE" id="PS50949">
    <property type="entry name" value="HTH_GNTR"/>
    <property type="match status" value="1"/>
</dbReference>
<dbReference type="PRINTS" id="PR00035">
    <property type="entry name" value="HTHGNTR"/>
</dbReference>
<sequence>MSLKEIAGPLDETSRLPLYQQLQRAIRKAIEESALSPSDALPPERDIATEYDVSRITVRKALDGLVQDGLLARRQGAGTFVTAHLEKRLTRISSFSEDLAARGWVARSKVLERIKGTVTPEESLSLSLAPGEGVFRFRRIRYADDAPMAIETAVVPAFCLNSIEDVQGSLYDALERTGNRPVRALQRIKAVAFSETNARLLGITPGAPGLLLERRGFNAEGRAVEITQSYYRGDAYDFVVELTA</sequence>
<keyword evidence="3" id="KW-0804">Transcription</keyword>
<dbReference type="CDD" id="cd07377">
    <property type="entry name" value="WHTH_GntR"/>
    <property type="match status" value="1"/>
</dbReference>
<dbReference type="InterPro" id="IPR050679">
    <property type="entry name" value="Bact_HTH_transcr_reg"/>
</dbReference>
<gene>
    <name evidence="5" type="ORF">PH603_16160</name>
</gene>
<dbReference type="GO" id="GO:0003677">
    <property type="term" value="F:DNA binding"/>
    <property type="evidence" value="ECO:0007669"/>
    <property type="project" value="UniProtKB-KW"/>
</dbReference>
<accession>A0AAF0BH23</accession>
<protein>
    <submittedName>
        <fullName evidence="5">GntR family transcriptional regulator</fullName>
    </submittedName>
</protein>
<keyword evidence="1" id="KW-0805">Transcription regulation</keyword>
<dbReference type="AlphaFoldDB" id="A0AAF0BH23"/>
<dbReference type="KEGG" id="gso:PH603_16160"/>
<evidence type="ECO:0000256" key="2">
    <source>
        <dbReference type="ARBA" id="ARBA00023125"/>
    </source>
</evidence>
<dbReference type="InterPro" id="IPR028978">
    <property type="entry name" value="Chorismate_lyase_/UTRA_dom_sf"/>
</dbReference>
<reference evidence="5" key="1">
    <citation type="submission" date="2023-01" db="EMBL/GenBank/DDBJ databases">
        <title>The genome sequence of Kordiimonadaceae bacterium 6D33.</title>
        <authorList>
            <person name="Liu Y."/>
        </authorList>
    </citation>
    <scope>NUCLEOTIDE SEQUENCE</scope>
    <source>
        <strain evidence="5">6D33</strain>
    </source>
</reference>
<dbReference type="PANTHER" id="PTHR44846:SF1">
    <property type="entry name" value="MANNOSYL-D-GLYCERATE TRANSPORT_METABOLISM SYSTEM REPRESSOR MNGR-RELATED"/>
    <property type="match status" value="1"/>
</dbReference>
<dbReference type="SUPFAM" id="SSF64288">
    <property type="entry name" value="Chorismate lyase-like"/>
    <property type="match status" value="1"/>
</dbReference>
<dbReference type="Gene3D" id="1.10.10.10">
    <property type="entry name" value="Winged helix-like DNA-binding domain superfamily/Winged helix DNA-binding domain"/>
    <property type="match status" value="1"/>
</dbReference>
<dbReference type="SUPFAM" id="SSF46785">
    <property type="entry name" value="Winged helix' DNA-binding domain"/>
    <property type="match status" value="1"/>
</dbReference>
<dbReference type="GO" id="GO:0045892">
    <property type="term" value="P:negative regulation of DNA-templated transcription"/>
    <property type="evidence" value="ECO:0007669"/>
    <property type="project" value="TreeGrafter"/>
</dbReference>
<evidence type="ECO:0000256" key="3">
    <source>
        <dbReference type="ARBA" id="ARBA00023163"/>
    </source>
</evidence>
<name>A0AAF0BH23_9PROT</name>
<dbReference type="InterPro" id="IPR036388">
    <property type="entry name" value="WH-like_DNA-bd_sf"/>
</dbReference>
<proteinExistence type="predicted"/>
<dbReference type="SMART" id="SM00866">
    <property type="entry name" value="UTRA"/>
    <property type="match status" value="1"/>
</dbReference>
<organism evidence="5 6">
    <name type="scientific">Gimibacter soli</name>
    <dbReference type="NCBI Taxonomy" id="3024400"/>
    <lineage>
        <taxon>Bacteria</taxon>
        <taxon>Pseudomonadati</taxon>
        <taxon>Pseudomonadota</taxon>
        <taxon>Alphaproteobacteria</taxon>
        <taxon>Kordiimonadales</taxon>
        <taxon>Temperatibacteraceae</taxon>
        <taxon>Gimibacter</taxon>
    </lineage>
</organism>
<dbReference type="Pfam" id="PF00392">
    <property type="entry name" value="GntR"/>
    <property type="match status" value="1"/>
</dbReference>
<keyword evidence="6" id="KW-1185">Reference proteome</keyword>
<dbReference type="PANTHER" id="PTHR44846">
    <property type="entry name" value="MANNOSYL-D-GLYCERATE TRANSPORT/METABOLISM SYSTEM REPRESSOR MNGR-RELATED"/>
    <property type="match status" value="1"/>
</dbReference>
<dbReference type="InterPro" id="IPR011663">
    <property type="entry name" value="UTRA"/>
</dbReference>
<dbReference type="RefSeq" id="WP_289503792.1">
    <property type="nucleotide sequence ID" value="NZ_CP116805.1"/>
</dbReference>
<dbReference type="Pfam" id="PF07702">
    <property type="entry name" value="UTRA"/>
    <property type="match status" value="1"/>
</dbReference>
<evidence type="ECO:0000259" key="4">
    <source>
        <dbReference type="PROSITE" id="PS50949"/>
    </source>
</evidence>